<reference evidence="2" key="1">
    <citation type="submission" date="2023-03" db="EMBL/GenBank/DDBJ databases">
        <title>Mating type loci evolution in Malassezia.</title>
        <authorList>
            <person name="Coelho M.A."/>
        </authorList>
    </citation>
    <scope>NUCLEOTIDE SEQUENCE</scope>
    <source>
        <strain evidence="2">CBS 9557</strain>
    </source>
</reference>
<feature type="compositionally biased region" description="Polar residues" evidence="1">
    <location>
        <begin position="92"/>
        <end position="113"/>
    </location>
</feature>
<dbReference type="Proteomes" id="UP001213623">
    <property type="component" value="Chromosome 4"/>
</dbReference>
<evidence type="ECO:0000313" key="2">
    <source>
        <dbReference type="EMBL" id="WFD27716.1"/>
    </source>
</evidence>
<gene>
    <name evidence="2" type="ORF">MNAN1_002721</name>
</gene>
<protein>
    <submittedName>
        <fullName evidence="2">Uncharacterized protein</fullName>
    </submittedName>
</protein>
<feature type="compositionally biased region" description="Basic and acidic residues" evidence="1">
    <location>
        <begin position="81"/>
        <end position="91"/>
    </location>
</feature>
<organism evidence="2 3">
    <name type="scientific">Malassezia nana</name>
    <dbReference type="NCBI Taxonomy" id="180528"/>
    <lineage>
        <taxon>Eukaryota</taxon>
        <taxon>Fungi</taxon>
        <taxon>Dikarya</taxon>
        <taxon>Basidiomycota</taxon>
        <taxon>Ustilaginomycotina</taxon>
        <taxon>Malasseziomycetes</taxon>
        <taxon>Malasseziales</taxon>
        <taxon>Malasseziaceae</taxon>
        <taxon>Malassezia</taxon>
    </lineage>
</organism>
<name>A0AAF0EMS5_9BASI</name>
<keyword evidence="3" id="KW-1185">Reference proteome</keyword>
<accession>A0AAF0EMS5</accession>
<feature type="region of interest" description="Disordered" evidence="1">
    <location>
        <begin position="81"/>
        <end position="128"/>
    </location>
</feature>
<proteinExistence type="predicted"/>
<dbReference type="EMBL" id="CP119895">
    <property type="protein sequence ID" value="WFD27716.1"/>
    <property type="molecule type" value="Genomic_DNA"/>
</dbReference>
<evidence type="ECO:0000256" key="1">
    <source>
        <dbReference type="SAM" id="MobiDB-lite"/>
    </source>
</evidence>
<sequence length="128" mass="14389">MGLHEVHQAWLERLTLVLAPECHAPRRITLASDMHPLPPSIEAYCTYPFAAEKLAQTLTNRLSADQLRAQEEEHAAFLQQWHERKEKERQSTLRTMTPSSAHENQSIASTTPASVLAQPPTEPCPKAD</sequence>
<evidence type="ECO:0000313" key="3">
    <source>
        <dbReference type="Proteomes" id="UP001213623"/>
    </source>
</evidence>
<dbReference type="AlphaFoldDB" id="A0AAF0EMS5"/>